<name>A0AAD4TKG3_OVIAM</name>
<dbReference type="Proteomes" id="UP001214576">
    <property type="component" value="Unassembled WGS sequence"/>
</dbReference>
<protein>
    <submittedName>
        <fullName evidence="2">Uncharacterized protein</fullName>
    </submittedName>
</protein>
<sequence>MLSRAALPHAHLQRGRCNWEEKTQTSHKGFLGQKKEERTRVSAQSRETPGPKVTLTPNRYWNAALQGSPERIPDLPSSLSSSQKMQTLDLKCKFIVLRTTSLLALSKLLENVGYPSQPLRTQVRKTTAISAAGTDKRVNKGSRNNQNPDRYWLTQRKENCARAGSACRCVMDGVTRALLLLLAGLPVLEANDVIDKDSPFYYGGKCKCKNKQKHGLCQYLLSTGLVS</sequence>
<evidence type="ECO:0000256" key="1">
    <source>
        <dbReference type="SAM" id="MobiDB-lite"/>
    </source>
</evidence>
<proteinExistence type="predicted"/>
<reference evidence="2" key="1">
    <citation type="submission" date="2022-03" db="EMBL/GenBank/DDBJ databases">
        <title>Genomic analyses of argali, domestic sheep and their hybrids provide insights into chromosomal evolution, heterosis and genetic basis of agronomic traits.</title>
        <authorList>
            <person name="Li M."/>
        </authorList>
    </citation>
    <scope>NUCLEOTIDE SEQUENCE</scope>
    <source>
        <strain evidence="2">CAU-MHL-2022a</strain>
        <tissue evidence="2">Skin</tissue>
    </source>
</reference>
<gene>
    <name evidence="2" type="ORF">MG293_020666</name>
</gene>
<dbReference type="AlphaFoldDB" id="A0AAD4TKG3"/>
<dbReference type="EMBL" id="JAKZEL010000028">
    <property type="protein sequence ID" value="KAI4529418.1"/>
    <property type="molecule type" value="Genomic_DNA"/>
</dbReference>
<comment type="caution">
    <text evidence="2">The sequence shown here is derived from an EMBL/GenBank/DDBJ whole genome shotgun (WGS) entry which is preliminary data.</text>
</comment>
<accession>A0AAD4TKG3</accession>
<evidence type="ECO:0000313" key="3">
    <source>
        <dbReference type="Proteomes" id="UP001214576"/>
    </source>
</evidence>
<evidence type="ECO:0000313" key="2">
    <source>
        <dbReference type="EMBL" id="KAI4529418.1"/>
    </source>
</evidence>
<keyword evidence="3" id="KW-1185">Reference proteome</keyword>
<organism evidence="2 3">
    <name type="scientific">Ovis ammon polii</name>
    <dbReference type="NCBI Taxonomy" id="230172"/>
    <lineage>
        <taxon>Eukaryota</taxon>
        <taxon>Metazoa</taxon>
        <taxon>Chordata</taxon>
        <taxon>Craniata</taxon>
        <taxon>Vertebrata</taxon>
        <taxon>Euteleostomi</taxon>
        <taxon>Mammalia</taxon>
        <taxon>Eutheria</taxon>
        <taxon>Laurasiatheria</taxon>
        <taxon>Artiodactyla</taxon>
        <taxon>Ruminantia</taxon>
        <taxon>Pecora</taxon>
        <taxon>Bovidae</taxon>
        <taxon>Caprinae</taxon>
        <taxon>Ovis</taxon>
    </lineage>
</organism>
<feature type="region of interest" description="Disordered" evidence="1">
    <location>
        <begin position="1"/>
        <end position="55"/>
    </location>
</feature>